<dbReference type="InterPro" id="IPR001722">
    <property type="entry name" value="Glyco_hydro_7"/>
</dbReference>
<dbReference type="CDD" id="cd07999">
    <property type="entry name" value="GH7_CBH_EG"/>
    <property type="match status" value="1"/>
</dbReference>
<feature type="compositionally biased region" description="Basic and acidic residues" evidence="10">
    <location>
        <begin position="410"/>
        <end position="422"/>
    </location>
</feature>
<dbReference type="GO" id="GO:0030245">
    <property type="term" value="P:cellulose catabolic process"/>
    <property type="evidence" value="ECO:0007669"/>
    <property type="project" value="UniProtKB-KW"/>
</dbReference>
<dbReference type="Gene3D" id="2.70.100.10">
    <property type="entry name" value="Glycoside hydrolase, family 7, domain"/>
    <property type="match status" value="1"/>
</dbReference>
<keyword evidence="4 9" id="KW-0378">Hydrolase</keyword>
<evidence type="ECO:0000256" key="11">
    <source>
        <dbReference type="SAM" id="SignalP"/>
    </source>
</evidence>
<dbReference type="GeneID" id="19324352"/>
<evidence type="ECO:0000313" key="12">
    <source>
        <dbReference type="EMBL" id="EOO00551.1"/>
    </source>
</evidence>
<accession>R8BMF8</accession>
<keyword evidence="5 9" id="KW-0136">Cellulose degradation</keyword>
<dbReference type="FunFam" id="2.70.100.10:FF:000001">
    <property type="entry name" value="Glucanase"/>
    <property type="match status" value="1"/>
</dbReference>
<keyword evidence="8 9" id="KW-0624">Polysaccharide degradation</keyword>
<dbReference type="OrthoDB" id="412382at2759"/>
<dbReference type="HOGENOM" id="CLU_020817_3_2_1"/>
<evidence type="ECO:0000256" key="8">
    <source>
        <dbReference type="ARBA" id="ARBA00023326"/>
    </source>
</evidence>
<evidence type="ECO:0000256" key="4">
    <source>
        <dbReference type="ARBA" id="ARBA00022801"/>
    </source>
</evidence>
<dbReference type="AlphaFoldDB" id="R8BMF8"/>
<dbReference type="PRINTS" id="PR00734">
    <property type="entry name" value="GLHYDRLASE7"/>
</dbReference>
<feature type="region of interest" description="Disordered" evidence="10">
    <location>
        <begin position="410"/>
        <end position="431"/>
    </location>
</feature>
<protein>
    <recommendedName>
        <fullName evidence="9">Glucanase</fullName>
        <ecNumber evidence="9">3.2.1.-</ecNumber>
    </recommendedName>
</protein>
<dbReference type="Pfam" id="PF00840">
    <property type="entry name" value="Glyco_hydro_7"/>
    <property type="match status" value="1"/>
</dbReference>
<dbReference type="KEGG" id="tmn:UCRPA7_3952"/>
<feature type="signal peptide" evidence="11">
    <location>
        <begin position="1"/>
        <end position="16"/>
    </location>
</feature>
<dbReference type="eggNOG" id="ENOG502QPHV">
    <property type="taxonomic scope" value="Eukaryota"/>
</dbReference>
<evidence type="ECO:0000256" key="9">
    <source>
        <dbReference type="RuleBase" id="RU361164"/>
    </source>
</evidence>
<evidence type="ECO:0000256" key="5">
    <source>
        <dbReference type="ARBA" id="ARBA00023001"/>
    </source>
</evidence>
<evidence type="ECO:0000256" key="2">
    <source>
        <dbReference type="ARBA" id="ARBA00006044"/>
    </source>
</evidence>
<evidence type="ECO:0000256" key="10">
    <source>
        <dbReference type="SAM" id="MobiDB-lite"/>
    </source>
</evidence>
<evidence type="ECO:0000256" key="3">
    <source>
        <dbReference type="ARBA" id="ARBA00022729"/>
    </source>
</evidence>
<keyword evidence="13" id="KW-1185">Reference proteome</keyword>
<proteinExistence type="inferred from homology"/>
<dbReference type="PANTHER" id="PTHR33753:SF2">
    <property type="entry name" value="GLYCOSIDE HYDROLASE FAMILY 7 PROTEIN"/>
    <property type="match status" value="1"/>
</dbReference>
<keyword evidence="6" id="KW-0119">Carbohydrate metabolism</keyword>
<evidence type="ECO:0000313" key="13">
    <source>
        <dbReference type="Proteomes" id="UP000014074"/>
    </source>
</evidence>
<evidence type="ECO:0000256" key="7">
    <source>
        <dbReference type="ARBA" id="ARBA00023295"/>
    </source>
</evidence>
<evidence type="ECO:0000256" key="6">
    <source>
        <dbReference type="ARBA" id="ARBA00023277"/>
    </source>
</evidence>
<feature type="chain" id="PRO_5004462900" description="Glucanase" evidence="11">
    <location>
        <begin position="17"/>
        <end position="456"/>
    </location>
</feature>
<dbReference type="Proteomes" id="UP000014074">
    <property type="component" value="Unassembled WGS sequence"/>
</dbReference>
<keyword evidence="7 9" id="KW-0326">Glycosidase</keyword>
<comment type="catalytic activity">
    <reaction evidence="1">
        <text>Hydrolysis of (1-&gt;4)-beta-D-glucosidic linkages in cellulose and cellotetraose, releasing cellobiose from the non-reducing ends of the chains.</text>
        <dbReference type="EC" id="3.2.1.91"/>
    </reaction>
</comment>
<organism evidence="12 13">
    <name type="scientific">Phaeoacremonium minimum (strain UCR-PA7)</name>
    <name type="common">Esca disease fungus</name>
    <name type="synonym">Togninia minima</name>
    <dbReference type="NCBI Taxonomy" id="1286976"/>
    <lineage>
        <taxon>Eukaryota</taxon>
        <taxon>Fungi</taxon>
        <taxon>Dikarya</taxon>
        <taxon>Ascomycota</taxon>
        <taxon>Pezizomycotina</taxon>
        <taxon>Sordariomycetes</taxon>
        <taxon>Sordariomycetidae</taxon>
        <taxon>Togniniales</taxon>
        <taxon>Togniniaceae</taxon>
        <taxon>Phaeoacremonium</taxon>
    </lineage>
</organism>
<name>R8BMF8_PHAM7</name>
<keyword evidence="3 11" id="KW-0732">Signal</keyword>
<evidence type="ECO:0000256" key="1">
    <source>
        <dbReference type="ARBA" id="ARBA00001641"/>
    </source>
</evidence>
<dbReference type="RefSeq" id="XP_007914695.1">
    <property type="nucleotide sequence ID" value="XM_007916504.1"/>
</dbReference>
<dbReference type="SUPFAM" id="SSF49899">
    <property type="entry name" value="Concanavalin A-like lectins/glucanases"/>
    <property type="match status" value="1"/>
</dbReference>
<dbReference type="GO" id="GO:0016162">
    <property type="term" value="F:cellulose 1,4-beta-cellobiosidase activity"/>
    <property type="evidence" value="ECO:0007669"/>
    <property type="project" value="UniProtKB-EC"/>
</dbReference>
<dbReference type="InterPro" id="IPR013320">
    <property type="entry name" value="ConA-like_dom_sf"/>
</dbReference>
<dbReference type="PANTHER" id="PTHR33753">
    <property type="entry name" value="1,4-BETA-D-GLUCAN CELLOBIOHYDROLASE B"/>
    <property type="match status" value="1"/>
</dbReference>
<dbReference type="EC" id="3.2.1.-" evidence="9"/>
<dbReference type="EMBL" id="KB933070">
    <property type="protein sequence ID" value="EOO00551.1"/>
    <property type="molecule type" value="Genomic_DNA"/>
</dbReference>
<sequence>MYRVLTALSFASAVVGQQIGTNTAEKHPSMPIQSCSASGCTTEQTSVVLDANWRWTHVTDGYTNCYTGNKWNATACPDGKTCAQNCAIDGADYSGTYGVSTPSSGALKLQFVTKNTDGTNVGSRLYLMASDEKYRMFNLLNKEFTFDVDVSNLPCGLNGAVYFSEMDEDGGLSKFDTNKAGAKYGTGYCDSQCPQDIKFINGEANVEGWSGADSDPNSGSGGFGSCCAEMDIWEANLDATAYTPHPCKVNEQTRCESEADCGSGDNRYGGMCDKDGCDFNSYRMGVQDFYGTGMTVDTSKAFTIVTQFVTDDGTDAGNLKQINRFYVQGGKVIPNSEVTVEGIDPVNHISEDFCDQQKTTFGDNNYFKAVGGLSGMGKSLTKMVLVLSVWDDHAVSMNWLDSTFPVDSDKSKPGVARGRCDPEAGDPATVEKAHPDASVVYSNIKIGSLNSTFTAT</sequence>
<gene>
    <name evidence="12" type="ORF">UCRPA7_3952</name>
</gene>
<reference evidence="13" key="1">
    <citation type="journal article" date="2013" name="Genome Announc.">
        <title>Draft genome sequence of the ascomycete Phaeoacremonium aleophilum strain UCR-PA7, a causal agent of the esca disease complex in grapevines.</title>
        <authorList>
            <person name="Blanco-Ulate B."/>
            <person name="Rolshausen P."/>
            <person name="Cantu D."/>
        </authorList>
    </citation>
    <scope>NUCLEOTIDE SEQUENCE [LARGE SCALE GENOMIC DNA]</scope>
    <source>
        <strain evidence="13">UCR-PA7</strain>
    </source>
</reference>
<dbReference type="InterPro" id="IPR037019">
    <property type="entry name" value="Glyco_hydro_7_sf"/>
</dbReference>
<comment type="similarity">
    <text evidence="2 9">Belongs to the glycosyl hydrolase 7 (cellulase C) family.</text>
</comment>